<dbReference type="GO" id="GO:0008610">
    <property type="term" value="P:lipid biosynthetic process"/>
    <property type="evidence" value="ECO:0007669"/>
    <property type="project" value="TreeGrafter"/>
</dbReference>
<evidence type="ECO:0000256" key="1">
    <source>
        <dbReference type="ARBA" id="ARBA00007169"/>
    </source>
</evidence>
<accession>A0A3Z6QK92</accession>
<dbReference type="Pfam" id="PF00975">
    <property type="entry name" value="Thioesterase"/>
    <property type="match status" value="1"/>
</dbReference>
<evidence type="ECO:0000313" key="4">
    <source>
        <dbReference type="EMBL" id="EBY8643037.1"/>
    </source>
</evidence>
<comment type="caution">
    <text evidence="3">The sequence shown here is derived from an EMBL/GenBank/DDBJ whole genome shotgun (WGS) entry which is preliminary data.</text>
</comment>
<dbReference type="PANTHER" id="PTHR11487">
    <property type="entry name" value="THIOESTERASE"/>
    <property type="match status" value="1"/>
</dbReference>
<dbReference type="InterPro" id="IPR029058">
    <property type="entry name" value="AB_hydrolase_fold"/>
</dbReference>
<dbReference type="EMBL" id="AAHPHN010000026">
    <property type="protein sequence ID" value="EBY8643037.1"/>
    <property type="molecule type" value="Genomic_DNA"/>
</dbReference>
<dbReference type="InterPro" id="IPR001031">
    <property type="entry name" value="Thioesterase"/>
</dbReference>
<dbReference type="EMBL" id="AAAGSE010000014">
    <property type="protein sequence ID" value="EAC0787370.1"/>
    <property type="molecule type" value="Genomic_DNA"/>
</dbReference>
<gene>
    <name evidence="3" type="ORF">D6K54_11525</name>
    <name evidence="4" type="ORF">D6S17_15980</name>
</gene>
<reference evidence="3" key="1">
    <citation type="submission" date="2018-09" db="EMBL/GenBank/DDBJ databases">
        <authorList>
            <person name="Ashton P.M."/>
            <person name="Dallman T."/>
            <person name="Nair S."/>
            <person name="De Pinna E."/>
            <person name="Peters T."/>
            <person name="Grant K."/>
        </authorList>
    </citation>
    <scope>NUCLEOTIDE SEQUENCE [LARGE SCALE GENOMIC DNA]</scope>
    <source>
        <strain evidence="4">140692</strain>
        <strain evidence="3">412099</strain>
    </source>
</reference>
<protein>
    <submittedName>
        <fullName evidence="3">Thioesterase</fullName>
    </submittedName>
</protein>
<dbReference type="Gene3D" id="3.40.50.1820">
    <property type="entry name" value="alpha/beta hydrolase"/>
    <property type="match status" value="1"/>
</dbReference>
<comment type="similarity">
    <text evidence="1">Belongs to the thioesterase family.</text>
</comment>
<dbReference type="AlphaFoldDB" id="A0A3Z6QK92"/>
<evidence type="ECO:0000259" key="2">
    <source>
        <dbReference type="Pfam" id="PF00975"/>
    </source>
</evidence>
<feature type="domain" description="Thioesterase" evidence="2">
    <location>
        <begin position="37"/>
        <end position="257"/>
    </location>
</feature>
<proteinExistence type="inferred from homology"/>
<sequence>MEPYRKSHFFGLKILGKKYMDYSWFQFFPGMTESKMQLFCFPHAGGDASLFHPWVEFMPSDISIYFCCFNKRLDRFQQVIPKNFSSLIHELADEMGAVINRPWAIFGHSMGGAVAHELVLELFRRGVPQPSLLAISGCGAPQFHKIGTLHQLSDEELCQELIRLDESNANILSQPEIRKLILPAIRADYRLIENYRSIPTDILSCPLAVFWGTEDWELTEEAVSGWKVWSKGEVHQRSFSGGHFYLNHHREAVVSTLCELLLSKINRVL</sequence>
<evidence type="ECO:0000313" key="3">
    <source>
        <dbReference type="EMBL" id="EAC0787370.1"/>
    </source>
</evidence>
<dbReference type="Proteomes" id="UP000839631">
    <property type="component" value="Unassembled WGS sequence"/>
</dbReference>
<organism evidence="3">
    <name type="scientific">Salmonella enterica subsp. enterica serovar Java</name>
    <dbReference type="NCBI Taxonomy" id="224729"/>
    <lineage>
        <taxon>Bacteria</taxon>
        <taxon>Pseudomonadati</taxon>
        <taxon>Pseudomonadota</taxon>
        <taxon>Gammaproteobacteria</taxon>
        <taxon>Enterobacterales</taxon>
        <taxon>Enterobacteriaceae</taxon>
        <taxon>Salmonella</taxon>
    </lineage>
</organism>
<dbReference type="PANTHER" id="PTHR11487:SF0">
    <property type="entry name" value="S-ACYL FATTY ACID SYNTHASE THIOESTERASE, MEDIUM CHAIN"/>
    <property type="match status" value="1"/>
</dbReference>
<name>A0A3Z6QK92_SALEB</name>
<dbReference type="SUPFAM" id="SSF53474">
    <property type="entry name" value="alpha/beta-Hydrolases"/>
    <property type="match status" value="1"/>
</dbReference>
<dbReference type="InterPro" id="IPR012223">
    <property type="entry name" value="TEII"/>
</dbReference>